<sequence>MASTAFVPDYDDYFRQETHSDVSLLITDDAAVSGDASLARRLPGHSMVLVPFSDYCRAKLETLSQAGCCQGSSEQDATLAWLQRPFMPLGAVFNYCKTQLAPRSYAGAYNSSSIDGKLEVLMQVPKGQQELAKLLVKGMYQAQPTTTDGLSQLQLLQLMLLADHFDVPKVQAAVAAALSTVDVQQLDWDAAVQLLQLPPSCAQQPEFEAVRRLAVQRVQQQLGDLEEVWADPARQQLLLALPFEALRQLLQDDTTCVATENTVVYTIERWWGAQYAALQHAEHLRALMHLVRMRHCTQYFAGIVMQHSSLVQQSFERTALPLMRECCTLGGFARLQDAKCPVLQQCPAWVAEQRPASARQPVVEWRLPLASLQAPVEQLLSSGGIATVGFSDTCVVQGQPMRIKVEIKAVDTDDKAADTDRAPVLHIGAFLGLRDLPAGSMRLVAATISVLPLKAAAPPSKTTGELTERLMSPERIWGFPQLVPLGTQRSWQAVKAELYRMELVHGGASAAAVPDQEHSSHLHIKVEVKQLL</sequence>
<evidence type="ECO:0000313" key="2">
    <source>
        <dbReference type="EMBL" id="SZX62665.1"/>
    </source>
</evidence>
<evidence type="ECO:0000313" key="3">
    <source>
        <dbReference type="EMBL" id="SZX73915.1"/>
    </source>
</evidence>
<accession>A0A383W8E4</accession>
<evidence type="ECO:0000259" key="1">
    <source>
        <dbReference type="SMART" id="SM00875"/>
    </source>
</evidence>
<keyword evidence="4" id="KW-1185">Reference proteome</keyword>
<dbReference type="InterPro" id="IPR011333">
    <property type="entry name" value="SKP1/BTB/POZ_sf"/>
</dbReference>
<dbReference type="PANTHER" id="PTHR24410">
    <property type="entry name" value="HL07962P-RELATED"/>
    <property type="match status" value="1"/>
</dbReference>
<protein>
    <recommendedName>
        <fullName evidence="1">BACK domain-containing protein</fullName>
    </recommendedName>
</protein>
<name>A0A383W8E4_TETOB</name>
<dbReference type="Gene3D" id="1.25.40.420">
    <property type="match status" value="1"/>
</dbReference>
<dbReference type="EMBL" id="FNXT01001201">
    <property type="protein sequence ID" value="SZX73915.1"/>
    <property type="molecule type" value="Genomic_DNA"/>
</dbReference>
<dbReference type="Pfam" id="PF07707">
    <property type="entry name" value="BACK"/>
    <property type="match status" value="1"/>
</dbReference>
<dbReference type="InterPro" id="IPR011705">
    <property type="entry name" value="BACK"/>
</dbReference>
<dbReference type="PANTHER" id="PTHR24410:SF23">
    <property type="entry name" value="BTB DOMAIN-CONTAINING PROTEIN-RELATED"/>
    <property type="match status" value="1"/>
</dbReference>
<dbReference type="InterPro" id="IPR051481">
    <property type="entry name" value="BTB-POZ/Galectin-3-binding"/>
</dbReference>
<dbReference type="Proteomes" id="UP000256970">
    <property type="component" value="Unassembled WGS sequence"/>
</dbReference>
<evidence type="ECO:0000313" key="4">
    <source>
        <dbReference type="Proteomes" id="UP000256970"/>
    </source>
</evidence>
<dbReference type="Gene3D" id="3.30.710.10">
    <property type="entry name" value="Potassium Channel Kv1.1, Chain A"/>
    <property type="match status" value="1"/>
</dbReference>
<feature type="domain" description="BACK" evidence="1">
    <location>
        <begin position="201"/>
        <end position="306"/>
    </location>
</feature>
<proteinExistence type="predicted"/>
<dbReference type="EMBL" id="FNXT01000253">
    <property type="protein sequence ID" value="SZX62665.1"/>
    <property type="molecule type" value="Genomic_DNA"/>
</dbReference>
<dbReference type="SMART" id="SM00875">
    <property type="entry name" value="BACK"/>
    <property type="match status" value="1"/>
</dbReference>
<dbReference type="AlphaFoldDB" id="A0A383W8E4"/>
<reference evidence="3 4" key="1">
    <citation type="submission" date="2016-10" db="EMBL/GenBank/DDBJ databases">
        <authorList>
            <person name="Cai Z."/>
        </authorList>
    </citation>
    <scope>NUCLEOTIDE SEQUENCE [LARGE SCALE GENOMIC DNA]</scope>
</reference>
<organism evidence="3 4">
    <name type="scientific">Tetradesmus obliquus</name>
    <name type="common">Green alga</name>
    <name type="synonym">Acutodesmus obliquus</name>
    <dbReference type="NCBI Taxonomy" id="3088"/>
    <lineage>
        <taxon>Eukaryota</taxon>
        <taxon>Viridiplantae</taxon>
        <taxon>Chlorophyta</taxon>
        <taxon>core chlorophytes</taxon>
        <taxon>Chlorophyceae</taxon>
        <taxon>CS clade</taxon>
        <taxon>Sphaeropleales</taxon>
        <taxon>Scenedesmaceae</taxon>
        <taxon>Tetradesmus</taxon>
    </lineage>
</organism>
<dbReference type="STRING" id="3088.A0A383W8E4"/>
<gene>
    <name evidence="3" type="ORF">BQ4739_LOCUS14178</name>
    <name evidence="2" type="ORF">BQ4739_LOCUS3262</name>
</gene>